<proteinExistence type="predicted"/>
<sequence>MILELSDTWLKFEKASLKFNTKNIESAFKTKNNKTLGETLEHPKYFKLKEKITSPIDSYLDMPLGDFLLKNKSEGNEDYKLFLNRHGDNIFCDFQLQSHLESKGIYAWVVGSDIKYIGRCTDNFKKRVNYGYGRINAKNCFIDGQSTNCHLNSEINKLENIDFYVHEMNNSSTEQINELELKILNELNFDWNIKNN</sequence>
<name>A0A916JQA3_9FLAO</name>
<accession>A0A916JQA3</accession>
<dbReference type="Proteomes" id="UP000683507">
    <property type="component" value="Chromosome"/>
</dbReference>
<evidence type="ECO:0008006" key="3">
    <source>
        <dbReference type="Google" id="ProtNLM"/>
    </source>
</evidence>
<dbReference type="KEGG" id="ptan:CRYO30217_03299"/>
<dbReference type="AlphaFoldDB" id="A0A916JQA3"/>
<dbReference type="EMBL" id="OU015584">
    <property type="protein sequence ID" value="CAG5086835.1"/>
    <property type="molecule type" value="Genomic_DNA"/>
</dbReference>
<dbReference type="Gene3D" id="3.40.1440.40">
    <property type="match status" value="1"/>
</dbReference>
<dbReference type="RefSeq" id="WP_258543484.1">
    <property type="nucleotide sequence ID" value="NZ_OU015584.1"/>
</dbReference>
<keyword evidence="2" id="KW-1185">Reference proteome</keyword>
<evidence type="ECO:0000313" key="1">
    <source>
        <dbReference type="EMBL" id="CAG5086835.1"/>
    </source>
</evidence>
<reference evidence="1" key="1">
    <citation type="submission" date="2021-04" db="EMBL/GenBank/DDBJ databases">
        <authorList>
            <person name="Rodrigo-Torres L."/>
            <person name="Arahal R. D."/>
            <person name="Lucena T."/>
        </authorList>
    </citation>
    <scope>NUCLEOTIDE SEQUENCE</scope>
    <source>
        <strain evidence="1">AS29M-1</strain>
    </source>
</reference>
<dbReference type="InterPro" id="IPR053748">
    <property type="entry name" value="Host_DNA_Degrad_Endo"/>
</dbReference>
<protein>
    <recommendedName>
        <fullName evidence="3">GIY-YIG nuclease family protein</fullName>
    </recommendedName>
</protein>
<evidence type="ECO:0000313" key="2">
    <source>
        <dbReference type="Proteomes" id="UP000683507"/>
    </source>
</evidence>
<organism evidence="1 2">
    <name type="scientific">Parvicella tangerina</name>
    <dbReference type="NCBI Taxonomy" id="2829795"/>
    <lineage>
        <taxon>Bacteria</taxon>
        <taxon>Pseudomonadati</taxon>
        <taxon>Bacteroidota</taxon>
        <taxon>Flavobacteriia</taxon>
        <taxon>Flavobacteriales</taxon>
        <taxon>Parvicellaceae</taxon>
        <taxon>Parvicella</taxon>
    </lineage>
</organism>
<gene>
    <name evidence="1" type="ORF">CRYO30217_03299</name>
</gene>